<keyword evidence="2 3" id="KW-0040">ANK repeat</keyword>
<feature type="signal peptide" evidence="4">
    <location>
        <begin position="1"/>
        <end position="21"/>
    </location>
</feature>
<organism evidence="5 6">
    <name type="scientific">Parasutterella muris</name>
    <dbReference type="NCBI Taxonomy" id="2565572"/>
    <lineage>
        <taxon>Bacteria</taxon>
        <taxon>Pseudomonadati</taxon>
        <taxon>Pseudomonadota</taxon>
        <taxon>Betaproteobacteria</taxon>
        <taxon>Burkholderiales</taxon>
        <taxon>Sutterellaceae</taxon>
        <taxon>Parasutterella</taxon>
    </lineage>
</organism>
<dbReference type="Proteomes" id="UP000472580">
    <property type="component" value="Unassembled WGS sequence"/>
</dbReference>
<dbReference type="PANTHER" id="PTHR24171:SF9">
    <property type="entry name" value="ANKYRIN REPEAT DOMAIN-CONTAINING PROTEIN 39"/>
    <property type="match status" value="1"/>
</dbReference>
<dbReference type="OrthoDB" id="198309at2"/>
<dbReference type="PANTHER" id="PTHR24171">
    <property type="entry name" value="ANKYRIN REPEAT DOMAIN-CONTAINING PROTEIN 39-RELATED"/>
    <property type="match status" value="1"/>
</dbReference>
<dbReference type="Gene3D" id="1.25.40.20">
    <property type="entry name" value="Ankyrin repeat-containing domain"/>
    <property type="match status" value="1"/>
</dbReference>
<dbReference type="AlphaFoldDB" id="A0A6L6YEW8"/>
<dbReference type="EMBL" id="WSRP01000004">
    <property type="protein sequence ID" value="MVX55934.1"/>
    <property type="molecule type" value="Genomic_DNA"/>
</dbReference>
<keyword evidence="4" id="KW-0732">Signal</keyword>
<dbReference type="SMART" id="SM00248">
    <property type="entry name" value="ANK"/>
    <property type="match status" value="4"/>
</dbReference>
<feature type="repeat" description="ANK" evidence="3">
    <location>
        <begin position="122"/>
        <end position="154"/>
    </location>
</feature>
<keyword evidence="6" id="KW-1185">Reference proteome</keyword>
<keyword evidence="1" id="KW-0677">Repeat</keyword>
<evidence type="ECO:0000256" key="3">
    <source>
        <dbReference type="PROSITE-ProRule" id="PRU00023"/>
    </source>
</evidence>
<evidence type="ECO:0000256" key="4">
    <source>
        <dbReference type="SAM" id="SignalP"/>
    </source>
</evidence>
<evidence type="ECO:0000313" key="5">
    <source>
        <dbReference type="EMBL" id="MVX55934.1"/>
    </source>
</evidence>
<reference evidence="5 6" key="1">
    <citation type="submission" date="2019-12" db="EMBL/GenBank/DDBJ databases">
        <title>Microbes associate with the intestines of laboratory mice.</title>
        <authorList>
            <person name="Navarre W."/>
            <person name="Wong E."/>
        </authorList>
    </citation>
    <scope>NUCLEOTIDE SEQUENCE [LARGE SCALE GENOMIC DNA]</scope>
    <source>
        <strain evidence="5 6">NM82_D38</strain>
    </source>
</reference>
<evidence type="ECO:0000313" key="6">
    <source>
        <dbReference type="Proteomes" id="UP000472580"/>
    </source>
</evidence>
<sequence>MILKHFSAAAAALLFSVSAYAGSYDEAITAAVTNDADALAPLLEKGLDPNTATTGGTGEPLLMLAIRNHSGKVVDLLLKQKNLKIDQGNALNETPLMIAVFLKDNPLAKKLIARGANVNNPRHWSPLHYAASAGNKDMVAYLISKGADVNARTLRGITPLYMAAREADAKTVQMLLQAGARKDFCTNDELAPYDIAKQRRNSEEVLKLLEYDHCR</sequence>
<feature type="chain" id="PRO_5026876818" evidence="4">
    <location>
        <begin position="22"/>
        <end position="215"/>
    </location>
</feature>
<dbReference type="InterPro" id="IPR002110">
    <property type="entry name" value="Ankyrin_rpt"/>
</dbReference>
<name>A0A6L6YEW8_9BURK</name>
<protein>
    <submittedName>
        <fullName evidence="5">Ankyrin repeat domain-containing protein</fullName>
    </submittedName>
</protein>
<comment type="caution">
    <text evidence="5">The sequence shown here is derived from an EMBL/GenBank/DDBJ whole genome shotgun (WGS) entry which is preliminary data.</text>
</comment>
<evidence type="ECO:0000256" key="1">
    <source>
        <dbReference type="ARBA" id="ARBA00022737"/>
    </source>
</evidence>
<gene>
    <name evidence="5" type="ORF">E5987_01765</name>
</gene>
<evidence type="ECO:0000256" key="2">
    <source>
        <dbReference type="ARBA" id="ARBA00023043"/>
    </source>
</evidence>
<dbReference type="PROSITE" id="PS50088">
    <property type="entry name" value="ANK_REPEAT"/>
    <property type="match status" value="3"/>
</dbReference>
<dbReference type="Pfam" id="PF12796">
    <property type="entry name" value="Ank_2"/>
    <property type="match status" value="1"/>
</dbReference>
<dbReference type="RefSeq" id="WP_160334371.1">
    <property type="nucleotide sequence ID" value="NZ_WSRP01000004.1"/>
</dbReference>
<accession>A0A6L6YEW8</accession>
<dbReference type="PROSITE" id="PS50297">
    <property type="entry name" value="ANK_REP_REGION"/>
    <property type="match status" value="2"/>
</dbReference>
<feature type="repeat" description="ANK" evidence="3">
    <location>
        <begin position="91"/>
        <end position="123"/>
    </location>
</feature>
<dbReference type="SUPFAM" id="SSF48403">
    <property type="entry name" value="Ankyrin repeat"/>
    <property type="match status" value="1"/>
</dbReference>
<dbReference type="InterPro" id="IPR036770">
    <property type="entry name" value="Ankyrin_rpt-contain_sf"/>
</dbReference>
<proteinExistence type="predicted"/>
<feature type="repeat" description="ANK" evidence="3">
    <location>
        <begin position="155"/>
        <end position="187"/>
    </location>
</feature>